<evidence type="ECO:0000313" key="1">
    <source>
        <dbReference type="EMBL" id="KAJ9091979.1"/>
    </source>
</evidence>
<dbReference type="EMBL" id="JASBWS010000186">
    <property type="protein sequence ID" value="KAJ9091979.1"/>
    <property type="molecule type" value="Genomic_DNA"/>
</dbReference>
<proteinExistence type="predicted"/>
<dbReference type="Proteomes" id="UP001230649">
    <property type="component" value="Unassembled WGS sequence"/>
</dbReference>
<evidence type="ECO:0000313" key="2">
    <source>
        <dbReference type="Proteomes" id="UP001230649"/>
    </source>
</evidence>
<comment type="caution">
    <text evidence="1">The sequence shown here is derived from an EMBL/GenBank/DDBJ whole genome shotgun (WGS) entry which is preliminary data.</text>
</comment>
<accession>A0ACC2UZ06</accession>
<reference evidence="1" key="1">
    <citation type="submission" date="2023-04" db="EMBL/GenBank/DDBJ databases">
        <title>Draft Genome sequencing of Naganishia species isolated from polar environments using Oxford Nanopore Technology.</title>
        <authorList>
            <person name="Leo P."/>
            <person name="Venkateswaran K."/>
        </authorList>
    </citation>
    <scope>NUCLEOTIDE SEQUENCE</scope>
    <source>
        <strain evidence="1">MNA-CCFEE 5262</strain>
    </source>
</reference>
<gene>
    <name evidence="1" type="ORF">QFC20_007490</name>
</gene>
<protein>
    <submittedName>
        <fullName evidence="1">Uncharacterized protein</fullName>
    </submittedName>
</protein>
<keyword evidence="2" id="KW-1185">Reference proteome</keyword>
<name>A0ACC2UZ06_9TREE</name>
<organism evidence="1 2">
    <name type="scientific">Naganishia adeliensis</name>
    <dbReference type="NCBI Taxonomy" id="92952"/>
    <lineage>
        <taxon>Eukaryota</taxon>
        <taxon>Fungi</taxon>
        <taxon>Dikarya</taxon>
        <taxon>Basidiomycota</taxon>
        <taxon>Agaricomycotina</taxon>
        <taxon>Tremellomycetes</taxon>
        <taxon>Filobasidiales</taxon>
        <taxon>Filobasidiaceae</taxon>
        <taxon>Naganishia</taxon>
    </lineage>
</organism>
<sequence>MAYPSPNSSSRGISTTTAAITPLEAQMKSLQIDGKGGNHHRGTGNGRKRSANKYHARGMKAEDDRLAKFAQMVDRGRKGEALEFPSKRAKKLMMGKSCRLLTVDATPKIPSVAEHGGQGKTVFVSIEELALAFRNTPLALIKATLLEQQDRGPWAVLSQLAKINQGTNGEE</sequence>